<organism evidence="1 3">
    <name type="scientific">Pseudomonas synxantha</name>
    <dbReference type="NCBI Taxonomy" id="47883"/>
    <lineage>
        <taxon>Bacteria</taxon>
        <taxon>Pseudomonadati</taxon>
        <taxon>Pseudomonadota</taxon>
        <taxon>Gammaproteobacteria</taxon>
        <taxon>Pseudomonadales</taxon>
        <taxon>Pseudomonadaceae</taxon>
        <taxon>Pseudomonas</taxon>
    </lineage>
</organism>
<gene>
    <name evidence="2" type="ORF">FXO26_16230</name>
    <name evidence="1" type="ORF">FXO26_30390</name>
</gene>
<sequence>MVGLIIRDRDTGMVKVDMTMSISQTQGSVVTNSANGSIPIPPPPTGKAQFSVVVPLQDLQLEKGKLPAAVIANGVLSWVYRYNTNGWGSFSANCTIYYGYY</sequence>
<comment type="caution">
    <text evidence="1">The sequence shown here is derived from an EMBL/GenBank/DDBJ whole genome shotgun (WGS) entry which is preliminary data.</text>
</comment>
<reference evidence="1 3" key="1">
    <citation type="submission" date="2019-08" db="EMBL/GenBank/DDBJ databases">
        <title>Subclass B2 metallo-beta lactamase from Pseudomonas synxantha.</title>
        <authorList>
            <person name="Poirel L."/>
            <person name="Palmieri M."/>
            <person name="Masseron A."/>
            <person name="Perreten V."/>
            <person name="Nordman P."/>
        </authorList>
    </citation>
    <scope>NUCLEOTIDE SEQUENCE [LARGE SCALE GENOMIC DNA]</scope>
    <source>
        <strain evidence="1 3">MCP106</strain>
    </source>
</reference>
<evidence type="ECO:0000313" key="3">
    <source>
        <dbReference type="Proteomes" id="UP000324029"/>
    </source>
</evidence>
<evidence type="ECO:0000313" key="1">
    <source>
        <dbReference type="EMBL" id="TYK53899.1"/>
    </source>
</evidence>
<dbReference type="EMBL" id="VSRO01000028">
    <property type="protein sequence ID" value="TYK53899.1"/>
    <property type="molecule type" value="Genomic_DNA"/>
</dbReference>
<proteinExistence type="predicted"/>
<accession>A0A5D3G0P8</accession>
<dbReference type="AlphaFoldDB" id="A0A5D3G0P8"/>
<dbReference type="Proteomes" id="UP000324029">
    <property type="component" value="Unassembled WGS sequence"/>
</dbReference>
<name>A0A5D3G0P8_9PSED</name>
<dbReference type="EMBL" id="VSRO01000007">
    <property type="protein sequence ID" value="TYK57268.1"/>
    <property type="molecule type" value="Genomic_DNA"/>
</dbReference>
<reference evidence="1 3" key="2">
    <citation type="submission" date="2019-08" db="EMBL/GenBank/DDBJ databases">
        <authorList>
            <person name="Brilhante M."/>
            <person name="Perreten V."/>
        </authorList>
    </citation>
    <scope>NUCLEOTIDE SEQUENCE [LARGE SCALE GENOMIC DNA]</scope>
    <source>
        <strain evidence="1 3">MCP106</strain>
    </source>
</reference>
<evidence type="ECO:0000313" key="2">
    <source>
        <dbReference type="EMBL" id="TYK57268.1"/>
    </source>
</evidence>
<protein>
    <submittedName>
        <fullName evidence="1">Uncharacterized protein</fullName>
    </submittedName>
</protein>